<organism evidence="1 2">
    <name type="scientific">Pendulispora albinea</name>
    <dbReference type="NCBI Taxonomy" id="2741071"/>
    <lineage>
        <taxon>Bacteria</taxon>
        <taxon>Pseudomonadati</taxon>
        <taxon>Myxococcota</taxon>
        <taxon>Myxococcia</taxon>
        <taxon>Myxococcales</taxon>
        <taxon>Sorangiineae</taxon>
        <taxon>Pendulisporaceae</taxon>
        <taxon>Pendulispora</taxon>
    </lineage>
</organism>
<reference evidence="1 2" key="1">
    <citation type="submission" date="2021-12" db="EMBL/GenBank/DDBJ databases">
        <title>Discovery of the Pendulisporaceae a myxobacterial family with distinct sporulation behavior and unique specialized metabolism.</title>
        <authorList>
            <person name="Garcia R."/>
            <person name="Popoff A."/>
            <person name="Bader C.D."/>
            <person name="Loehr J."/>
            <person name="Walesch S."/>
            <person name="Walt C."/>
            <person name="Boldt J."/>
            <person name="Bunk B."/>
            <person name="Haeckl F.J.F.P.J."/>
            <person name="Gunesch A.P."/>
            <person name="Birkelbach J."/>
            <person name="Nuebel U."/>
            <person name="Pietschmann T."/>
            <person name="Bach T."/>
            <person name="Mueller R."/>
        </authorList>
    </citation>
    <scope>NUCLEOTIDE SEQUENCE [LARGE SCALE GENOMIC DNA]</scope>
    <source>
        <strain evidence="1 2">MSr11954</strain>
    </source>
</reference>
<gene>
    <name evidence="1" type="ORF">LZC94_28575</name>
</gene>
<dbReference type="EMBL" id="CP089984">
    <property type="protein sequence ID" value="WXB11802.1"/>
    <property type="molecule type" value="Genomic_DNA"/>
</dbReference>
<proteinExistence type="predicted"/>
<evidence type="ECO:0000313" key="1">
    <source>
        <dbReference type="EMBL" id="WXB11802.1"/>
    </source>
</evidence>
<evidence type="ECO:0000313" key="2">
    <source>
        <dbReference type="Proteomes" id="UP001370348"/>
    </source>
</evidence>
<protein>
    <submittedName>
        <fullName evidence="1">Uncharacterized protein</fullName>
    </submittedName>
</protein>
<keyword evidence="2" id="KW-1185">Reference proteome</keyword>
<sequence length="92" mass="10431">MPIEQNKIELRIGHVGSAWGNSQMIVTLEVSESGTVALRLHMHDPTSRRGGELLMLGEEQYRDLLTVLHATHQTIERMRASGQLREFKARLP</sequence>
<accession>A0ABZ2LS76</accession>
<name>A0ABZ2LS76_9BACT</name>
<dbReference type="Proteomes" id="UP001370348">
    <property type="component" value="Chromosome"/>
</dbReference>
<dbReference type="RefSeq" id="WP_394821420.1">
    <property type="nucleotide sequence ID" value="NZ_CP089984.1"/>
</dbReference>